<evidence type="ECO:0000256" key="3">
    <source>
        <dbReference type="ARBA" id="ARBA00022816"/>
    </source>
</evidence>
<evidence type="ECO:0000313" key="11">
    <source>
        <dbReference type="Proteomes" id="UP001061958"/>
    </source>
</evidence>
<feature type="coiled-coil region" evidence="8">
    <location>
        <begin position="239"/>
        <end position="266"/>
    </location>
</feature>
<evidence type="ECO:0000256" key="9">
    <source>
        <dbReference type="SAM" id="MobiDB-lite"/>
    </source>
</evidence>
<dbReference type="GO" id="GO:0008139">
    <property type="term" value="F:nuclear localization sequence binding"/>
    <property type="evidence" value="ECO:0007669"/>
    <property type="project" value="InterPro"/>
</dbReference>
<dbReference type="GO" id="GO:0017056">
    <property type="term" value="F:structural constituent of nuclear pore"/>
    <property type="evidence" value="ECO:0007669"/>
    <property type="project" value="InterPro"/>
</dbReference>
<evidence type="ECO:0000256" key="6">
    <source>
        <dbReference type="ARBA" id="ARBA00023132"/>
    </source>
</evidence>
<evidence type="ECO:0000313" key="10">
    <source>
        <dbReference type="EMBL" id="GJQ11682.1"/>
    </source>
</evidence>
<dbReference type="GO" id="GO:0005643">
    <property type="term" value="C:nuclear pore"/>
    <property type="evidence" value="ECO:0007669"/>
    <property type="project" value="UniProtKB-SubCell"/>
</dbReference>
<evidence type="ECO:0000256" key="1">
    <source>
        <dbReference type="ARBA" id="ARBA00004567"/>
    </source>
</evidence>
<feature type="compositionally biased region" description="Polar residues" evidence="9">
    <location>
        <begin position="59"/>
        <end position="69"/>
    </location>
</feature>
<comment type="caution">
    <text evidence="10">The sequence shown here is derived from an EMBL/GenBank/DDBJ whole genome shotgun (WGS) entry which is preliminary data.</text>
</comment>
<keyword evidence="2" id="KW-0813">Transport</keyword>
<sequence length="421" mass="48070">MSFSWNTSNPASSPTLGVAQSFASPAIQNTPFPQMSSTPNQNVQSNFFSSWTGIQNQPTFQGSFTSSKPPTFGSPAITTPTTQSSLFPQSSGMFSSSINNLTNSAMAINTTQNTQQNIKSIQFWDLPDAAKNEILEIEKFIRNERQKCLKLETQNNLQQLEETEARISKTVQHFQIAKNTWESLVVKVQACKNIIKNEMNSVETVYAVMESATRDNMTLLFRRSEEAVRRIFDIFFNYLKEMEENMNEYEQQTQTAMSVLQNMSKNVGWMGQAVEDVLKQEYEYFIFVASRVANVREKFRQLKEKYLKLLQLRNPEAINPFEASNYPGKSSSWNERYYPSVKNASISAQQSSNHHFLSTPMSRWKSPLQMKGSQTSLVKLDEKNNLTTPLTGYSRRRDVENSSFKTPLPQVTRFHVSSFLP</sequence>
<dbReference type="Gene3D" id="6.10.140.1350">
    <property type="match status" value="1"/>
</dbReference>
<evidence type="ECO:0000256" key="7">
    <source>
        <dbReference type="ARBA" id="ARBA00023242"/>
    </source>
</evidence>
<dbReference type="PANTHER" id="PTHR13437">
    <property type="entry name" value="NUCLEOPORIN P58/P45 NUCLEOPORIN-LIKE PROTEIN 1"/>
    <property type="match status" value="1"/>
</dbReference>
<feature type="coiled-coil region" evidence="8">
    <location>
        <begin position="143"/>
        <end position="170"/>
    </location>
</feature>
<dbReference type="OrthoDB" id="10369595at2759"/>
<keyword evidence="7" id="KW-0539">Nucleus</keyword>
<keyword evidence="6" id="KW-0906">Nuclear pore complex</keyword>
<keyword evidence="5" id="KW-0811">Translocation</keyword>
<dbReference type="AlphaFoldDB" id="A0A9C7PY79"/>
<evidence type="ECO:0000256" key="4">
    <source>
        <dbReference type="ARBA" id="ARBA00022927"/>
    </source>
</evidence>
<organism evidence="10 11">
    <name type="scientific">Galdieria partita</name>
    <dbReference type="NCBI Taxonomy" id="83374"/>
    <lineage>
        <taxon>Eukaryota</taxon>
        <taxon>Rhodophyta</taxon>
        <taxon>Bangiophyceae</taxon>
        <taxon>Galdieriales</taxon>
        <taxon>Galdieriaceae</taxon>
        <taxon>Galdieria</taxon>
    </lineage>
</organism>
<gene>
    <name evidence="10" type="ORF">GpartN1_g3473.t1</name>
</gene>
<proteinExistence type="predicted"/>
<dbReference type="EMBL" id="BQMJ01000026">
    <property type="protein sequence ID" value="GJQ11682.1"/>
    <property type="molecule type" value="Genomic_DNA"/>
</dbReference>
<evidence type="ECO:0000256" key="5">
    <source>
        <dbReference type="ARBA" id="ARBA00023010"/>
    </source>
</evidence>
<comment type="subcellular location">
    <subcellularLocation>
        <location evidence="1">Nucleus</location>
        <location evidence="1">Nuclear pore complex</location>
    </subcellularLocation>
</comment>
<dbReference type="PANTHER" id="PTHR13437:SF2">
    <property type="entry name" value="NUCLEOPORIN P58_P45"/>
    <property type="match status" value="1"/>
</dbReference>
<reference evidence="10" key="1">
    <citation type="journal article" date="2022" name="Proc. Natl. Acad. Sci. U.S.A.">
        <title>Life cycle and functional genomics of the unicellular red alga Galdieria for elucidating algal and plant evolution and industrial use.</title>
        <authorList>
            <person name="Hirooka S."/>
            <person name="Itabashi T."/>
            <person name="Ichinose T.M."/>
            <person name="Onuma R."/>
            <person name="Fujiwara T."/>
            <person name="Yamashita S."/>
            <person name="Jong L.W."/>
            <person name="Tomita R."/>
            <person name="Iwane A.H."/>
            <person name="Miyagishima S.Y."/>
        </authorList>
    </citation>
    <scope>NUCLEOTIDE SEQUENCE</scope>
    <source>
        <strain evidence="10">NBRC 102759</strain>
    </source>
</reference>
<evidence type="ECO:0000256" key="8">
    <source>
        <dbReference type="SAM" id="Coils"/>
    </source>
</evidence>
<name>A0A9C7PY79_9RHOD</name>
<protein>
    <submittedName>
        <fullName evidence="10">Uncharacterized protein</fullName>
    </submittedName>
</protein>
<keyword evidence="11" id="KW-1185">Reference proteome</keyword>
<dbReference type="InterPro" id="IPR024882">
    <property type="entry name" value="NUP58/p45/49"/>
</dbReference>
<evidence type="ECO:0000256" key="2">
    <source>
        <dbReference type="ARBA" id="ARBA00022448"/>
    </source>
</evidence>
<keyword evidence="8" id="KW-0175">Coiled coil</keyword>
<keyword evidence="3" id="KW-0509">mRNA transport</keyword>
<keyword evidence="4" id="KW-0653">Protein transport</keyword>
<dbReference type="GO" id="GO:0051028">
    <property type="term" value="P:mRNA transport"/>
    <property type="evidence" value="ECO:0007669"/>
    <property type="project" value="UniProtKB-KW"/>
</dbReference>
<feature type="region of interest" description="Disordered" evidence="9">
    <location>
        <begin position="59"/>
        <end position="80"/>
    </location>
</feature>
<dbReference type="Proteomes" id="UP001061958">
    <property type="component" value="Unassembled WGS sequence"/>
</dbReference>
<accession>A0A9C7PY79</accession>
<reference evidence="10" key="2">
    <citation type="submission" date="2022-01" db="EMBL/GenBank/DDBJ databases">
        <authorList>
            <person name="Hirooka S."/>
            <person name="Miyagishima S.Y."/>
        </authorList>
    </citation>
    <scope>NUCLEOTIDE SEQUENCE</scope>
    <source>
        <strain evidence="10">NBRC 102759</strain>
    </source>
</reference>
<dbReference type="GO" id="GO:0015031">
    <property type="term" value="P:protein transport"/>
    <property type="evidence" value="ECO:0007669"/>
    <property type="project" value="UniProtKB-KW"/>
</dbReference>